<dbReference type="InterPro" id="IPR008422">
    <property type="entry name" value="KN_HD"/>
</dbReference>
<evidence type="ECO:0000256" key="9">
    <source>
        <dbReference type="SAM" id="Coils"/>
    </source>
</evidence>
<evidence type="ECO:0000259" key="11">
    <source>
        <dbReference type="PROSITE" id="PS50071"/>
    </source>
</evidence>
<dbReference type="Gene3D" id="1.10.10.60">
    <property type="entry name" value="Homeodomain-like"/>
    <property type="match status" value="2"/>
</dbReference>
<evidence type="ECO:0000313" key="12">
    <source>
        <dbReference type="EnsemblPlants" id="Solyc04g080790.3.1"/>
    </source>
</evidence>
<keyword evidence="5 8" id="KW-0371">Homeobox</keyword>
<evidence type="ECO:0000256" key="1">
    <source>
        <dbReference type="ARBA" id="ARBA00004123"/>
    </source>
</evidence>
<dbReference type="GO" id="GO:0003677">
    <property type="term" value="F:DNA binding"/>
    <property type="evidence" value="ECO:0007669"/>
    <property type="project" value="UniProtKB-UniRule"/>
</dbReference>
<dbReference type="PROSITE" id="PS50071">
    <property type="entry name" value="HOMEOBOX_2"/>
    <property type="match status" value="2"/>
</dbReference>
<evidence type="ECO:0000256" key="6">
    <source>
        <dbReference type="ARBA" id="ARBA00023163"/>
    </source>
</evidence>
<keyword evidence="7 8" id="KW-0539">Nucleus</keyword>
<evidence type="ECO:0000256" key="2">
    <source>
        <dbReference type="ARBA" id="ARBA00006454"/>
    </source>
</evidence>
<feature type="coiled-coil region" evidence="9">
    <location>
        <begin position="769"/>
        <end position="796"/>
    </location>
</feature>
<feature type="domain" description="Homeobox" evidence="11">
    <location>
        <begin position="398"/>
        <end position="461"/>
    </location>
</feature>
<dbReference type="AlphaFoldDB" id="A0A3Q7GA60"/>
<evidence type="ECO:0000256" key="8">
    <source>
        <dbReference type="PROSITE-ProRule" id="PRU00108"/>
    </source>
</evidence>
<dbReference type="InParanoid" id="A0A3Q7GA60"/>
<dbReference type="SMART" id="SM00574">
    <property type="entry name" value="POX"/>
    <property type="match status" value="2"/>
</dbReference>
<comment type="similarity">
    <text evidence="2">Belongs to the TALE/BELL homeobox family.</text>
</comment>
<evidence type="ECO:0000256" key="5">
    <source>
        <dbReference type="ARBA" id="ARBA00023155"/>
    </source>
</evidence>
<organism evidence="12">
    <name type="scientific">Solanum lycopersicum</name>
    <name type="common">Tomato</name>
    <name type="synonym">Lycopersicon esculentum</name>
    <dbReference type="NCBI Taxonomy" id="4081"/>
    <lineage>
        <taxon>Eukaryota</taxon>
        <taxon>Viridiplantae</taxon>
        <taxon>Streptophyta</taxon>
        <taxon>Embryophyta</taxon>
        <taxon>Tracheophyta</taxon>
        <taxon>Spermatophyta</taxon>
        <taxon>Magnoliopsida</taxon>
        <taxon>eudicotyledons</taxon>
        <taxon>Gunneridae</taxon>
        <taxon>Pentapetalae</taxon>
        <taxon>asterids</taxon>
        <taxon>lamiids</taxon>
        <taxon>Solanales</taxon>
        <taxon>Solanaceae</taxon>
        <taxon>Solanoideae</taxon>
        <taxon>Solaneae</taxon>
        <taxon>Solanum</taxon>
        <taxon>Solanum subgen. Lycopersicon</taxon>
    </lineage>
</organism>
<evidence type="ECO:0000313" key="13">
    <source>
        <dbReference type="Proteomes" id="UP000004994"/>
    </source>
</evidence>
<comment type="subcellular location">
    <subcellularLocation>
        <location evidence="1 8">Nucleus</location>
    </subcellularLocation>
</comment>
<reference evidence="12" key="2">
    <citation type="submission" date="2019-01" db="UniProtKB">
        <authorList>
            <consortium name="EnsemblPlants"/>
        </authorList>
    </citation>
    <scope>IDENTIFICATION</scope>
    <source>
        <strain evidence="12">cv. Heinz 1706</strain>
    </source>
</reference>
<keyword evidence="13" id="KW-1185">Reference proteome</keyword>
<dbReference type="SMART" id="SM00389">
    <property type="entry name" value="HOX"/>
    <property type="match status" value="2"/>
</dbReference>
<dbReference type="Pfam" id="PF05920">
    <property type="entry name" value="Homeobox_KN"/>
    <property type="match status" value="2"/>
</dbReference>
<name>A0A3Q7GA60_SOLLC</name>
<reference evidence="12" key="1">
    <citation type="journal article" date="2012" name="Nature">
        <title>The tomato genome sequence provides insights into fleshy fruit evolution.</title>
        <authorList>
            <consortium name="Tomato Genome Consortium"/>
        </authorList>
    </citation>
    <scope>NUCLEOTIDE SEQUENCE [LARGE SCALE GENOMIC DNA]</scope>
    <source>
        <strain evidence="12">cv. Heinz 1706</strain>
    </source>
</reference>
<dbReference type="InterPro" id="IPR006563">
    <property type="entry name" value="POX_dom"/>
</dbReference>
<keyword evidence="3" id="KW-0805">Transcription regulation</keyword>
<evidence type="ECO:0000256" key="4">
    <source>
        <dbReference type="ARBA" id="ARBA00023125"/>
    </source>
</evidence>
<sequence>MSAYYSNLSNQREVLPMSFLPDQKFASYQSTGLSDSPVHLNQHSASVSYSELPSQNYSEVQTLKGKDEMLFIPPTSESGGMQPIGRAVNAVPNFLENSVMMDPHSFPIKQLLVPNGEQSLQNQGLSLSLGTQVPPSLHVYSYQDDYTNSSLSSLVGTHVLHSDQGSENKESKVAEYLSFDLAGGSRAANNPQSSMTLRELNSGVHSHVGSGAAAAIYNSKYLKAAQDLLDEVVNVQEALKQSDKLRNFNLLSHDRSEEADFKSSSSATGISDDHNNSTKGELSATERHDLESKMTKLFSMLDEVDRRYKEYYQQMQVVVSSFEMVAGLGAAKPYTSLALKTISRQFRCLRDAIKKQIQVTRRSLGEQGDSQGERLYRLRYVDQQLRQQRSLQQFGMMRQPWRPQRGLPETAVSVLRAWLFEHFLHPYPKDSEKIMLARQTGLTRSQVANWFINARVRLWKPMIEDMYKEEFGVAEAGSGASPERVAVDSKEKSIAENTGEDIPESFTIPAANCSHLDPSDESSNIVTNVHNNSFTTKFSFQDGDYEHDRIDCGSNKLQSEQIPIAHRFGPKPTSDGSIIGPVNTYHPSMLGDIMGNQVSLALRLQNSQMDQQPISGRPQLRQDEKTDSTHVDISKGEYYYIDPVNQQERFSGSHLLSDFVVYMNQEIDQRNNEFSFSAAAMNQSFSNVCGTESFVSAIGNSKYLKPTQSLLEELVCIGGKTIDSSNEKFIRRLSRNSKKGSLSLRAMLKGEIPPNNELFNERHELYVKIMKLIALLEEVERRYEQYYQHMEEVTSTFEVIAGFGAGKAYTALALQAMSRHFCCLRDSIISQINFIRQKMPRDVPKISSGLSHLSLFEKETLQNRISLQQLGIIQSNRQAWQPIRGLPETSVAFLRSWLFEHFLHPYPNDSEKLMLSSQTGLSKNQVSNWFINARVRLWKPMIEEMYKEEFAESSVESDNLLNREAVTDSAEE</sequence>
<dbReference type="GO" id="GO:0005634">
    <property type="term" value="C:nucleus"/>
    <property type="evidence" value="ECO:0000318"/>
    <property type="project" value="GO_Central"/>
</dbReference>
<evidence type="ECO:0000256" key="10">
    <source>
        <dbReference type="SAM" id="MobiDB-lite"/>
    </source>
</evidence>
<accession>A0A3Q7GA60</accession>
<dbReference type="InterPro" id="IPR001356">
    <property type="entry name" value="HD"/>
</dbReference>
<feature type="DNA-binding region" description="Homeobox" evidence="8">
    <location>
        <begin position="901"/>
        <end position="941"/>
    </location>
</feature>
<dbReference type="Proteomes" id="UP000004994">
    <property type="component" value="Chromosome 4"/>
</dbReference>
<proteinExistence type="inferred from homology"/>
<feature type="domain" description="Homeobox" evidence="11">
    <location>
        <begin position="899"/>
        <end position="940"/>
    </location>
</feature>
<dbReference type="InterPro" id="IPR009057">
    <property type="entry name" value="Homeodomain-like_sf"/>
</dbReference>
<dbReference type="Pfam" id="PF07526">
    <property type="entry name" value="POX"/>
    <property type="match status" value="2"/>
</dbReference>
<feature type="DNA-binding region" description="Homeobox" evidence="8">
    <location>
        <begin position="400"/>
        <end position="462"/>
    </location>
</feature>
<protein>
    <recommendedName>
        <fullName evidence="11">Homeobox domain-containing protein</fullName>
    </recommendedName>
</protein>
<dbReference type="PaxDb" id="4081-Solyc04g080790.2.1"/>
<dbReference type="OMA" id="PAANCSH"/>
<keyword evidence="4 8" id="KW-0238">DNA-binding</keyword>
<evidence type="ECO:0000256" key="7">
    <source>
        <dbReference type="ARBA" id="ARBA00023242"/>
    </source>
</evidence>
<feature type="region of interest" description="Disordered" evidence="10">
    <location>
        <begin position="259"/>
        <end position="286"/>
    </location>
</feature>
<keyword evidence="6" id="KW-0804">Transcription</keyword>
<dbReference type="GO" id="GO:0006355">
    <property type="term" value="P:regulation of DNA-templated transcription"/>
    <property type="evidence" value="ECO:0007669"/>
    <property type="project" value="InterPro"/>
</dbReference>
<dbReference type="Gramene" id="Solyc04g080790.3.1">
    <property type="protein sequence ID" value="Solyc04g080790.3.1"/>
    <property type="gene ID" value="Solyc04g080790.3"/>
</dbReference>
<dbReference type="InterPro" id="IPR050224">
    <property type="entry name" value="TALE_homeobox"/>
</dbReference>
<evidence type="ECO:0000256" key="3">
    <source>
        <dbReference type="ARBA" id="ARBA00023015"/>
    </source>
</evidence>
<dbReference type="EnsemblPlants" id="Solyc04g080790.3.1">
    <property type="protein sequence ID" value="Solyc04g080790.3.1"/>
    <property type="gene ID" value="Solyc04g080790.3"/>
</dbReference>
<keyword evidence="9" id="KW-0175">Coiled coil</keyword>
<dbReference type="SUPFAM" id="SSF46689">
    <property type="entry name" value="Homeodomain-like"/>
    <property type="match status" value="2"/>
</dbReference>
<feature type="region of interest" description="Disordered" evidence="10">
    <location>
        <begin position="609"/>
        <end position="628"/>
    </location>
</feature>
<dbReference type="CDD" id="cd00086">
    <property type="entry name" value="homeodomain"/>
    <property type="match status" value="2"/>
</dbReference>
<dbReference type="PANTHER" id="PTHR11850">
    <property type="entry name" value="HOMEOBOX PROTEIN TRANSCRIPTION FACTORS"/>
    <property type="match status" value="1"/>
</dbReference>